<proteinExistence type="inferred from homology"/>
<dbReference type="Pfam" id="PF11954">
    <property type="entry name" value="DUF3471"/>
    <property type="match status" value="1"/>
</dbReference>
<evidence type="ECO:0000259" key="2">
    <source>
        <dbReference type="Pfam" id="PF00144"/>
    </source>
</evidence>
<dbReference type="PANTHER" id="PTHR46825">
    <property type="entry name" value="D-ALANYL-D-ALANINE-CARBOXYPEPTIDASE/ENDOPEPTIDASE AMPH"/>
    <property type="match status" value="1"/>
</dbReference>
<protein>
    <recommendedName>
        <fullName evidence="6">Beta-lactamase-related domain-containing protein</fullName>
    </recommendedName>
</protein>
<keyword evidence="5" id="KW-1185">Reference proteome</keyword>
<dbReference type="AlphaFoldDB" id="A0A9W8ZJB8"/>
<dbReference type="InterPro" id="IPR021860">
    <property type="entry name" value="Peptidase_S12_Pab87-rel_C"/>
</dbReference>
<evidence type="ECO:0000256" key="1">
    <source>
        <dbReference type="ARBA" id="ARBA00038215"/>
    </source>
</evidence>
<feature type="domain" description="Peptidase S12 Pab87-related C-terminal" evidence="3">
    <location>
        <begin position="395"/>
        <end position="494"/>
    </location>
</feature>
<dbReference type="PANTHER" id="PTHR46825:SF9">
    <property type="entry name" value="BETA-LACTAMASE-RELATED DOMAIN-CONTAINING PROTEIN"/>
    <property type="match status" value="1"/>
</dbReference>
<comment type="similarity">
    <text evidence="1">Belongs to the peptidase S12 family.</text>
</comment>
<evidence type="ECO:0000259" key="3">
    <source>
        <dbReference type="Pfam" id="PF11954"/>
    </source>
</evidence>
<gene>
    <name evidence="4" type="ORF">N0V91_002219</name>
</gene>
<dbReference type="InterPro" id="IPR001466">
    <property type="entry name" value="Beta-lactam-related"/>
</dbReference>
<name>A0A9W8ZJB8_9PLEO</name>
<feature type="domain" description="Beta-lactamase-related" evidence="2">
    <location>
        <begin position="8"/>
        <end position="339"/>
    </location>
</feature>
<evidence type="ECO:0008006" key="6">
    <source>
        <dbReference type="Google" id="ProtNLM"/>
    </source>
</evidence>
<sequence length="500" mass="56005">MAHATAAFDKNVEKIIEEWKVPGLGVAIVQGEQIHAKGYGVANLDGMPCTADTLFDCASTSKSFTAACVALLVDDEAYPDVQWRTPVCKLLPEDFVCPDPYLTANITIEDILSHRTGEPGHDDALFGTKAAEPDKAKSITRKLRDLPFNKPLRTDYQYSNLMYSVATHLVEEMTGESYPGFVRKRIWEPLGMSNTYHDVPEVETGNAKSQLATGYRWDKGAEKNFEKSSYAQPEGQGAGCVFSSVADYAKWVRALVHRSEPLSGDAHKEMVKGRTIVPFEGNDALPLYGHTLYALGLVTESYRGHLVVGHDGSFDGFRAMMRFLPGHDWGVVVFGNSDDAFFVHQILLHQLMDDVLKVPQDERIDWPAYWRKCQTDENNEEEKEDAELLPSESPEPLAVPLEELAGTYFNAGYRDLVLMLKEGRLEADCTDRGMPFILKFDHLSGSVFVAEKIYVLGRSRRKLKTEFEMTEDGTVQRLGIPLCGEMEVEPIWFDKTNVEL</sequence>
<evidence type="ECO:0000313" key="4">
    <source>
        <dbReference type="EMBL" id="KAJ4410209.1"/>
    </source>
</evidence>
<organism evidence="4 5">
    <name type="scientific">Didymella pomorum</name>
    <dbReference type="NCBI Taxonomy" id="749634"/>
    <lineage>
        <taxon>Eukaryota</taxon>
        <taxon>Fungi</taxon>
        <taxon>Dikarya</taxon>
        <taxon>Ascomycota</taxon>
        <taxon>Pezizomycotina</taxon>
        <taxon>Dothideomycetes</taxon>
        <taxon>Pleosporomycetidae</taxon>
        <taxon>Pleosporales</taxon>
        <taxon>Pleosporineae</taxon>
        <taxon>Didymellaceae</taxon>
        <taxon>Didymella</taxon>
    </lineage>
</organism>
<comment type="caution">
    <text evidence="4">The sequence shown here is derived from an EMBL/GenBank/DDBJ whole genome shotgun (WGS) entry which is preliminary data.</text>
</comment>
<dbReference type="InterPro" id="IPR050491">
    <property type="entry name" value="AmpC-like"/>
</dbReference>
<dbReference type="Pfam" id="PF00144">
    <property type="entry name" value="Beta-lactamase"/>
    <property type="match status" value="1"/>
</dbReference>
<dbReference type="SUPFAM" id="SSF56601">
    <property type="entry name" value="beta-lactamase/transpeptidase-like"/>
    <property type="match status" value="1"/>
</dbReference>
<evidence type="ECO:0000313" key="5">
    <source>
        <dbReference type="Proteomes" id="UP001140510"/>
    </source>
</evidence>
<dbReference type="InterPro" id="IPR012338">
    <property type="entry name" value="Beta-lactam/transpept-like"/>
</dbReference>
<accession>A0A9W8ZJB8</accession>
<dbReference type="Gene3D" id="3.40.710.10">
    <property type="entry name" value="DD-peptidase/beta-lactamase superfamily"/>
    <property type="match status" value="1"/>
</dbReference>
<dbReference type="OrthoDB" id="5946976at2759"/>
<reference evidence="4" key="1">
    <citation type="submission" date="2022-10" db="EMBL/GenBank/DDBJ databases">
        <title>Tapping the CABI collections for fungal endophytes: first genome assemblies for Collariella, Neodidymelliopsis, Ascochyta clinopodiicola, Didymella pomorum, Didymosphaeria variabile, Neocosmospora piperis and Neocucurbitaria cava.</title>
        <authorList>
            <person name="Hill R."/>
        </authorList>
    </citation>
    <scope>NUCLEOTIDE SEQUENCE</scope>
    <source>
        <strain evidence="4">IMI 355091</strain>
    </source>
</reference>
<dbReference type="EMBL" id="JAPEVA010000009">
    <property type="protein sequence ID" value="KAJ4410209.1"/>
    <property type="molecule type" value="Genomic_DNA"/>
</dbReference>
<dbReference type="Proteomes" id="UP001140510">
    <property type="component" value="Unassembled WGS sequence"/>
</dbReference>